<reference evidence="16 17" key="1">
    <citation type="submission" date="2015-11" db="EMBL/GenBank/DDBJ databases">
        <title>Genomic analysis of 38 Legionella species identifies large and diverse effector repertoires.</title>
        <authorList>
            <person name="Burstein D."/>
            <person name="Amaro F."/>
            <person name="Zusman T."/>
            <person name="Lifshitz Z."/>
            <person name="Cohen O."/>
            <person name="Gilbert J.A."/>
            <person name="Pupko T."/>
            <person name="Shuman H.A."/>
            <person name="Segal G."/>
        </authorList>
    </citation>
    <scope>NUCLEOTIDE SEQUENCE [LARGE SCALE GENOMIC DNA]</scope>
    <source>
        <strain evidence="16 17">ATCC 49505</strain>
    </source>
</reference>
<keyword evidence="13" id="KW-0448">Lipopolysaccharide biosynthesis</keyword>
<protein>
    <recommendedName>
        <fullName evidence="5 13">3-deoxy-D-manno-octulosonic acid transferase</fullName>
        <shortName evidence="13">Kdo transferase</shortName>
        <ecNumber evidence="4 13">2.4.99.12</ecNumber>
    </recommendedName>
    <alternativeName>
        <fullName evidence="9 13">Lipid IV(A) 3-deoxy-D-manno-octulosonic acid transferase</fullName>
    </alternativeName>
</protein>
<dbReference type="STRING" id="45068.Llon_0081"/>
<evidence type="ECO:0000256" key="10">
    <source>
        <dbReference type="ARBA" id="ARBA00049183"/>
    </source>
</evidence>
<keyword evidence="13" id="KW-0472">Membrane</keyword>
<comment type="pathway">
    <text evidence="2 13">Bacterial outer membrane biogenesis; LPS core biosynthesis.</text>
</comment>
<dbReference type="EMBL" id="LNYK01000001">
    <property type="protein sequence ID" value="KTD23196.1"/>
    <property type="molecule type" value="Genomic_DNA"/>
</dbReference>
<dbReference type="Proteomes" id="UP000054997">
    <property type="component" value="Unassembled WGS sequence"/>
</dbReference>
<dbReference type="GO" id="GO:0043842">
    <property type="term" value="F:Kdo transferase activity"/>
    <property type="evidence" value="ECO:0007669"/>
    <property type="project" value="UniProtKB-EC"/>
</dbReference>
<evidence type="ECO:0000256" key="11">
    <source>
        <dbReference type="PIRSR" id="PIRSR639901-1"/>
    </source>
</evidence>
<dbReference type="UniPathway" id="UPA00958"/>
<evidence type="ECO:0000256" key="9">
    <source>
        <dbReference type="ARBA" id="ARBA00031445"/>
    </source>
</evidence>
<dbReference type="AlphaFoldDB" id="A0A0W0VSQ3"/>
<gene>
    <name evidence="16" type="ORF">Llon_0081</name>
</gene>
<comment type="similarity">
    <text evidence="3">Belongs to the glycosyltransferase group 1 family. Glycosyltransferase 30 subfamily.</text>
</comment>
<evidence type="ECO:0000259" key="15">
    <source>
        <dbReference type="Pfam" id="PF04413"/>
    </source>
</evidence>
<dbReference type="SUPFAM" id="SSF53756">
    <property type="entry name" value="UDP-Glycosyltransferase/glycogen phosphorylase"/>
    <property type="match status" value="1"/>
</dbReference>
<sequence>MRRIYTLFLYLAIPLILVRLYWKGRGLAAYRKRIHERFMLISQPEKVDIWLHAVSLGEVIAATPLINELLARQFRVLITTMTPTGSQRVLEQFANRVQHQYLPYDLPFILRLFFKKYTPRIGVIMETELWPNLINQAQKAQVPVLIVNARISDRAFKRYQRFKFFFKPLLAKLSGILAQSKLDAERFMMLGAQALHVAAIGNLKFDLQTTVDESDIYQKIKYAIGVNRPVFIAASTHDNEEEQLLGRYNQLKSAIPHILLLIAPRHPERFQSVYRLSQQLGLNTALRSKSQDINHNTEVLILDSLGELRHFYKISDYAFVGGSLVPVGGHNLLEPIAAGVPVFCGPYIQNIRSICEELLKERAICIASNADNVISAMINLFHNETMRSQQIAKASEFLKLNQGCLKRYLQKIEELMAI</sequence>
<dbReference type="EC" id="2.4.99.12" evidence="4 13"/>
<evidence type="ECO:0000256" key="3">
    <source>
        <dbReference type="ARBA" id="ARBA00006380"/>
    </source>
</evidence>
<comment type="function">
    <text evidence="13">Involved in lipopolysaccharide (LPS) biosynthesis. Catalyzes the transfer of 3-deoxy-D-manno-octulosonate (Kdo) residue(s) from CMP-Kdo to lipid IV(A), the tetraacyldisaccharide-1,4'-bisphosphate precursor of lipid A.</text>
</comment>
<evidence type="ECO:0000256" key="6">
    <source>
        <dbReference type="ARBA" id="ARBA00022519"/>
    </source>
</evidence>
<proteinExistence type="inferred from homology"/>
<feature type="active site" description="Proton acceptor" evidence="11">
    <location>
        <position position="58"/>
    </location>
</feature>
<evidence type="ECO:0000256" key="13">
    <source>
        <dbReference type="RuleBase" id="RU365103"/>
    </source>
</evidence>
<feature type="domain" description="Glycosyl transferase family 1" evidence="14">
    <location>
        <begin position="287"/>
        <end position="395"/>
    </location>
</feature>
<dbReference type="Gene3D" id="3.40.50.2000">
    <property type="entry name" value="Glycogen Phosphorylase B"/>
    <property type="match status" value="1"/>
</dbReference>
<evidence type="ECO:0000256" key="2">
    <source>
        <dbReference type="ARBA" id="ARBA00004713"/>
    </source>
</evidence>
<dbReference type="Gene3D" id="3.40.50.11720">
    <property type="entry name" value="3-Deoxy-D-manno-octulosonic-acid transferase, N-terminal domain"/>
    <property type="match status" value="1"/>
</dbReference>
<keyword evidence="17" id="KW-1185">Reference proteome</keyword>
<evidence type="ECO:0000256" key="12">
    <source>
        <dbReference type="PIRSR" id="PIRSR639901-2"/>
    </source>
</evidence>
<dbReference type="GO" id="GO:0009245">
    <property type="term" value="P:lipid A biosynthetic process"/>
    <property type="evidence" value="ECO:0007669"/>
    <property type="project" value="TreeGrafter"/>
</dbReference>
<dbReference type="InterPro" id="IPR039901">
    <property type="entry name" value="Kdotransferase"/>
</dbReference>
<feature type="site" description="Transition state stabilizer" evidence="12">
    <location>
        <position position="204"/>
    </location>
</feature>
<evidence type="ECO:0000313" key="16">
    <source>
        <dbReference type="EMBL" id="KTD23196.1"/>
    </source>
</evidence>
<evidence type="ECO:0000256" key="8">
    <source>
        <dbReference type="ARBA" id="ARBA00022968"/>
    </source>
</evidence>
<dbReference type="FunFam" id="3.40.50.2000:FF:000032">
    <property type="entry name" value="3-deoxy-D-manno-octulosonic acid transferase"/>
    <property type="match status" value="1"/>
</dbReference>
<evidence type="ECO:0000256" key="1">
    <source>
        <dbReference type="ARBA" id="ARBA00004388"/>
    </source>
</evidence>
<keyword evidence="13" id="KW-1133">Transmembrane helix</keyword>
<evidence type="ECO:0000259" key="14">
    <source>
        <dbReference type="Pfam" id="PF00534"/>
    </source>
</evidence>
<dbReference type="NCBIfam" id="NF004388">
    <property type="entry name" value="PRK05749.1-4"/>
    <property type="match status" value="1"/>
</dbReference>
<evidence type="ECO:0000256" key="5">
    <source>
        <dbReference type="ARBA" id="ARBA00019077"/>
    </source>
</evidence>
<feature type="domain" description="3-deoxy-D-manno-octulosonic-acid transferase N-terminal" evidence="15">
    <location>
        <begin position="32"/>
        <end position="206"/>
    </location>
</feature>
<keyword evidence="8" id="KW-0735">Signal-anchor</keyword>
<dbReference type="OrthoDB" id="9789797at2"/>
<feature type="site" description="Transition state stabilizer" evidence="12">
    <location>
        <position position="126"/>
    </location>
</feature>
<evidence type="ECO:0000256" key="7">
    <source>
        <dbReference type="ARBA" id="ARBA00022679"/>
    </source>
</evidence>
<dbReference type="InterPro" id="IPR038107">
    <property type="entry name" value="Glycos_transf_N_sf"/>
</dbReference>
<keyword evidence="7 13" id="KW-0808">Transferase</keyword>
<comment type="subcellular location">
    <subcellularLocation>
        <location evidence="1">Cell inner membrane</location>
        <topology evidence="1">Single-pass membrane protein</topology>
        <orientation evidence="1">Cytoplasmic side</orientation>
    </subcellularLocation>
    <subcellularLocation>
        <location evidence="13">Cell membrane</location>
    </subcellularLocation>
</comment>
<comment type="catalytic activity">
    <reaction evidence="10 13">
        <text>lipid IVA (E. coli) + CMP-3-deoxy-beta-D-manno-octulosonate = alpha-Kdo-(2-&gt;6)-lipid IVA (E. coli) + CMP + H(+)</text>
        <dbReference type="Rhea" id="RHEA:28066"/>
        <dbReference type="ChEBI" id="CHEBI:15378"/>
        <dbReference type="ChEBI" id="CHEBI:58603"/>
        <dbReference type="ChEBI" id="CHEBI:60364"/>
        <dbReference type="ChEBI" id="CHEBI:60377"/>
        <dbReference type="ChEBI" id="CHEBI:85987"/>
        <dbReference type="EC" id="2.4.99.12"/>
    </reaction>
</comment>
<evidence type="ECO:0000256" key="4">
    <source>
        <dbReference type="ARBA" id="ARBA00012621"/>
    </source>
</evidence>
<feature type="transmembrane region" description="Helical" evidence="13">
    <location>
        <begin position="6"/>
        <end position="22"/>
    </location>
</feature>
<dbReference type="PANTHER" id="PTHR42755:SF1">
    <property type="entry name" value="3-DEOXY-D-MANNO-OCTULOSONIC ACID TRANSFERASE, MITOCHONDRIAL-RELATED"/>
    <property type="match status" value="1"/>
</dbReference>
<dbReference type="InterPro" id="IPR007507">
    <property type="entry name" value="Glycos_transf_N"/>
</dbReference>
<comment type="caution">
    <text evidence="16">The sequence shown here is derived from an EMBL/GenBank/DDBJ whole genome shotgun (WGS) entry which is preliminary data.</text>
</comment>
<dbReference type="FunFam" id="3.40.50.11720:FF:000001">
    <property type="entry name" value="3-deoxy-D-manno-octulosonic acid transferase"/>
    <property type="match status" value="1"/>
</dbReference>
<keyword evidence="13" id="KW-1003">Cell membrane</keyword>
<dbReference type="GO" id="GO:0005886">
    <property type="term" value="C:plasma membrane"/>
    <property type="evidence" value="ECO:0007669"/>
    <property type="project" value="UniProtKB-SubCell"/>
</dbReference>
<organism evidence="16 17">
    <name type="scientific">Legionella londiniensis</name>
    <dbReference type="NCBI Taxonomy" id="45068"/>
    <lineage>
        <taxon>Bacteria</taxon>
        <taxon>Pseudomonadati</taxon>
        <taxon>Pseudomonadota</taxon>
        <taxon>Gammaproteobacteria</taxon>
        <taxon>Legionellales</taxon>
        <taxon>Legionellaceae</taxon>
        <taxon>Legionella</taxon>
    </lineage>
</organism>
<dbReference type="PANTHER" id="PTHR42755">
    <property type="entry name" value="3-DEOXY-MANNO-OCTULOSONATE CYTIDYLYLTRANSFERASE"/>
    <property type="match status" value="1"/>
</dbReference>
<evidence type="ECO:0000313" key="17">
    <source>
        <dbReference type="Proteomes" id="UP000054997"/>
    </source>
</evidence>
<dbReference type="GO" id="GO:0009244">
    <property type="term" value="P:lipopolysaccharide core region biosynthetic process"/>
    <property type="evidence" value="ECO:0007669"/>
    <property type="project" value="UniProtKB-UniRule"/>
</dbReference>
<name>A0A0W0VSQ3_9GAMM</name>
<dbReference type="Pfam" id="PF00534">
    <property type="entry name" value="Glycos_transf_1"/>
    <property type="match status" value="1"/>
</dbReference>
<dbReference type="InterPro" id="IPR001296">
    <property type="entry name" value="Glyco_trans_1"/>
</dbReference>
<keyword evidence="6" id="KW-0997">Cell inner membrane</keyword>
<dbReference type="RefSeq" id="WP_058528100.1">
    <property type="nucleotide sequence ID" value="NZ_CAAAHZ010000005.1"/>
</dbReference>
<dbReference type="PATRIC" id="fig|45068.5.peg.85"/>
<accession>A0A0W0VSQ3</accession>
<keyword evidence="13" id="KW-0812">Transmembrane</keyword>
<dbReference type="Pfam" id="PF04413">
    <property type="entry name" value="Glycos_transf_N"/>
    <property type="match status" value="1"/>
</dbReference>